<reference evidence="2" key="1">
    <citation type="submission" date="2020-03" db="EMBL/GenBank/DDBJ databases">
        <title>Hybrid Assembly of Korean Phytophthora infestans isolates.</title>
        <authorList>
            <person name="Prokchorchik M."/>
            <person name="Lee Y."/>
            <person name="Seo J."/>
            <person name="Cho J.-H."/>
            <person name="Park Y.-E."/>
            <person name="Jang D.-C."/>
            <person name="Im J.-S."/>
            <person name="Choi J.-G."/>
            <person name="Park H.-J."/>
            <person name="Lee G.-B."/>
            <person name="Lee Y.-G."/>
            <person name="Hong S.-Y."/>
            <person name="Cho K."/>
            <person name="Sohn K.H."/>
        </authorList>
    </citation>
    <scope>NUCLEOTIDE SEQUENCE</scope>
    <source>
        <strain evidence="2">KR_2_A2</strain>
    </source>
</reference>
<feature type="compositionally biased region" description="Basic and acidic residues" evidence="1">
    <location>
        <begin position="1"/>
        <end position="15"/>
    </location>
</feature>
<dbReference type="EMBL" id="JAACNO010002027">
    <property type="protein sequence ID" value="KAF4136024.1"/>
    <property type="molecule type" value="Genomic_DNA"/>
</dbReference>
<dbReference type="AlphaFoldDB" id="A0A8S9UAP8"/>
<accession>A0A8S9UAP8</accession>
<gene>
    <name evidence="2" type="ORF">GN958_ATG14770</name>
</gene>
<feature type="compositionally biased region" description="Basic and acidic residues" evidence="1">
    <location>
        <begin position="125"/>
        <end position="134"/>
    </location>
</feature>
<sequence>MVRDDKGPPMLDAERNGSGTLSSGDIGEADDDSANIGVPIHHASRLLDRSLRWASKNLFKFRWTKKNKTSERQKRASKKLSSLSAKRKLELDETAEEKFPHKILDDDVKSIVKLNTASRPSGRPKQKESFKKTKRSKEITDTLAYVDTVATVGDVTLEVLDEVVKTQQLSIAVVGDALDGIRRMFDGAVFKRPKALVIKGNHSRSVESNIRFVLPGM</sequence>
<protein>
    <submittedName>
        <fullName evidence="2">Uncharacterized protein</fullName>
    </submittedName>
</protein>
<name>A0A8S9UAP8_PHYIN</name>
<feature type="region of interest" description="Disordered" evidence="1">
    <location>
        <begin position="115"/>
        <end position="134"/>
    </location>
</feature>
<organism evidence="2 3">
    <name type="scientific">Phytophthora infestans</name>
    <name type="common">Potato late blight agent</name>
    <name type="synonym">Botrytis infestans</name>
    <dbReference type="NCBI Taxonomy" id="4787"/>
    <lineage>
        <taxon>Eukaryota</taxon>
        <taxon>Sar</taxon>
        <taxon>Stramenopiles</taxon>
        <taxon>Oomycota</taxon>
        <taxon>Peronosporomycetes</taxon>
        <taxon>Peronosporales</taxon>
        <taxon>Peronosporaceae</taxon>
        <taxon>Phytophthora</taxon>
    </lineage>
</organism>
<evidence type="ECO:0000313" key="2">
    <source>
        <dbReference type="EMBL" id="KAF4136024.1"/>
    </source>
</evidence>
<feature type="region of interest" description="Disordered" evidence="1">
    <location>
        <begin position="1"/>
        <end position="36"/>
    </location>
</feature>
<comment type="caution">
    <text evidence="2">The sequence shown here is derived from an EMBL/GenBank/DDBJ whole genome shotgun (WGS) entry which is preliminary data.</text>
</comment>
<evidence type="ECO:0000313" key="3">
    <source>
        <dbReference type="Proteomes" id="UP000704712"/>
    </source>
</evidence>
<evidence type="ECO:0000256" key="1">
    <source>
        <dbReference type="SAM" id="MobiDB-lite"/>
    </source>
</evidence>
<proteinExistence type="predicted"/>
<dbReference type="Proteomes" id="UP000704712">
    <property type="component" value="Unassembled WGS sequence"/>
</dbReference>